<evidence type="ECO:0000259" key="2">
    <source>
        <dbReference type="Pfam" id="PF02225"/>
    </source>
</evidence>
<dbReference type="SUPFAM" id="SSF47672">
    <property type="entry name" value="Transferrin receptor-like dimerisation domain"/>
    <property type="match status" value="1"/>
</dbReference>
<organism evidence="5 6">
    <name type="scientific">Penicillium cf. griseofulvum</name>
    <dbReference type="NCBI Taxonomy" id="2972120"/>
    <lineage>
        <taxon>Eukaryota</taxon>
        <taxon>Fungi</taxon>
        <taxon>Dikarya</taxon>
        <taxon>Ascomycota</taxon>
        <taxon>Pezizomycotina</taxon>
        <taxon>Eurotiomycetes</taxon>
        <taxon>Eurotiomycetidae</taxon>
        <taxon>Eurotiales</taxon>
        <taxon>Aspergillaceae</taxon>
        <taxon>Penicillium</taxon>
    </lineage>
</organism>
<dbReference type="SUPFAM" id="SSF52025">
    <property type="entry name" value="PA domain"/>
    <property type="match status" value="1"/>
</dbReference>
<dbReference type="EMBL" id="JAPQKP010000002">
    <property type="protein sequence ID" value="KAJ5205359.1"/>
    <property type="molecule type" value="Genomic_DNA"/>
</dbReference>
<keyword evidence="6" id="KW-1185">Reference proteome</keyword>
<dbReference type="Pfam" id="PF02225">
    <property type="entry name" value="PA"/>
    <property type="match status" value="1"/>
</dbReference>
<comment type="similarity">
    <text evidence="1">Belongs to the peptidase M28 family. M28B subfamily.</text>
</comment>
<name>A0A9W9MQ12_9EURO</name>
<dbReference type="PANTHER" id="PTHR10404:SF46">
    <property type="entry name" value="VACUOLAR PROTEIN SORTING-ASSOCIATED PROTEIN 70"/>
    <property type="match status" value="1"/>
</dbReference>
<comment type="caution">
    <text evidence="5">The sequence shown here is derived from an EMBL/GenBank/DDBJ whole genome shotgun (WGS) entry which is preliminary data.</text>
</comment>
<dbReference type="GO" id="GO:0004180">
    <property type="term" value="F:carboxypeptidase activity"/>
    <property type="evidence" value="ECO:0007669"/>
    <property type="project" value="TreeGrafter"/>
</dbReference>
<protein>
    <submittedName>
        <fullName evidence="5">Dethiobiotin synthase BioD</fullName>
    </submittedName>
</protein>
<dbReference type="FunFam" id="3.40.630.10:FF:000101">
    <property type="entry name" value="N-acetylated alpha-linked acidic dipeptidase like 1"/>
    <property type="match status" value="1"/>
</dbReference>
<dbReference type="InterPro" id="IPR036757">
    <property type="entry name" value="TFR-like_dimer_dom_sf"/>
</dbReference>
<dbReference type="InterPro" id="IPR007365">
    <property type="entry name" value="TFR-like_dimer_dom"/>
</dbReference>
<evidence type="ECO:0000313" key="6">
    <source>
        <dbReference type="Proteomes" id="UP001150879"/>
    </source>
</evidence>
<dbReference type="PANTHER" id="PTHR10404">
    <property type="entry name" value="N-ACETYLATED-ALPHA-LINKED ACIDIC DIPEPTIDASE"/>
    <property type="match status" value="1"/>
</dbReference>
<feature type="domain" description="PA" evidence="2">
    <location>
        <begin position="154"/>
        <end position="245"/>
    </location>
</feature>
<evidence type="ECO:0000259" key="3">
    <source>
        <dbReference type="Pfam" id="PF04253"/>
    </source>
</evidence>
<dbReference type="InterPro" id="IPR003137">
    <property type="entry name" value="PA_domain"/>
</dbReference>
<dbReference type="Gene3D" id="1.20.930.40">
    <property type="entry name" value="Transferrin receptor-like, dimerisation domain"/>
    <property type="match status" value="1"/>
</dbReference>
<feature type="domain" description="Peptidase M28" evidence="4">
    <location>
        <begin position="329"/>
        <end position="512"/>
    </location>
</feature>
<dbReference type="InterPro" id="IPR046450">
    <property type="entry name" value="PA_dom_sf"/>
</dbReference>
<evidence type="ECO:0000313" key="5">
    <source>
        <dbReference type="EMBL" id="KAJ5205359.1"/>
    </source>
</evidence>
<dbReference type="Proteomes" id="UP001150879">
    <property type="component" value="Unassembled WGS sequence"/>
</dbReference>
<dbReference type="SUPFAM" id="SSF53187">
    <property type="entry name" value="Zn-dependent exopeptidases"/>
    <property type="match status" value="1"/>
</dbReference>
<dbReference type="Pfam" id="PF04253">
    <property type="entry name" value="TFR_dimer"/>
    <property type="match status" value="1"/>
</dbReference>
<dbReference type="CDD" id="cd08022">
    <property type="entry name" value="M28_PSMA_like"/>
    <property type="match status" value="1"/>
</dbReference>
<feature type="domain" description="Transferrin receptor-like dimerisation" evidence="3">
    <location>
        <begin position="575"/>
        <end position="685"/>
    </location>
</feature>
<gene>
    <name evidence="5" type="ORF">N7472_001807</name>
</gene>
<reference evidence="5" key="1">
    <citation type="submission" date="2022-11" db="EMBL/GenBank/DDBJ databases">
        <authorList>
            <person name="Petersen C."/>
        </authorList>
    </citation>
    <scope>NUCLEOTIDE SEQUENCE</scope>
    <source>
        <strain evidence="5">IBT 16849</strain>
    </source>
</reference>
<dbReference type="InterPro" id="IPR039373">
    <property type="entry name" value="Peptidase_M28B"/>
</dbReference>
<dbReference type="AlphaFoldDB" id="A0A9W9MQ12"/>
<evidence type="ECO:0000256" key="1">
    <source>
        <dbReference type="ARBA" id="ARBA00005634"/>
    </source>
</evidence>
<sequence length="707" mass="77863">MKLHSEQPRRRPSPKWPLLLLGPILYYTFQRFKNGVDFNLDQTLLSVPSAEHARNWSAFYTTGTHLPGQGLEQAQWTEEKWKEFGLSDSQILSYDTDLPTVIGQQRVALFQDSNVLYEAPLVDGQNDPQDFAPAYFAFSTNGNISASYVFVNFGGKEDFEALARANVSVEGKIAVLKLADVSPYLLERGINIFRGEQIKNCESRGVAGVLIYPDPQNDGPITDSNGYEPFPDGPARPPTLIERGTIGDIYRFQNGYLPTIPCIPISYADAIPILTALNGYGPLASDFDERWHGGGLEYRGVHYNVGPSPDNVYINLISHAEINPGQVHNVIATIPGEVPDEVVILGNHRDAWGPGAGDPGSGSAALNEVIRSFGVAVRKGWRPHRTLMFASWEGEEFGQVGSLAWIQANLPWVNATAVAYLNVVVAAGGRSFHVKASPLLYDAIHDATQRVQSPDQPGQTVFDVWDKKITTAGGGDAIYFSGAACVSAVDMGFIPGMGDSPFTYHSGFDTHAWMDRIGDPGWQHHVATAKVWSLLAARLAEARVLQMHASDYAVALREWLDNLFANDSWPQVDSTVLYDAVGRLSQAAKQFDADTASLAAYECPWWNFWSDCGLEAAYSVANKKYMGIERAFYYDPDQDDNPPILEDVNPFFYHVLYQPGAWYADAPAFPGLRNSLSVGDWTSVKASRIPIHFYLLCTDLSSGGVKF</sequence>
<proteinExistence type="inferred from homology"/>
<dbReference type="Gene3D" id="3.40.630.10">
    <property type="entry name" value="Zn peptidases"/>
    <property type="match status" value="1"/>
</dbReference>
<accession>A0A9W9MQ12</accession>
<dbReference type="Gene3D" id="3.50.30.30">
    <property type="match status" value="1"/>
</dbReference>
<dbReference type="Pfam" id="PF04389">
    <property type="entry name" value="Peptidase_M28"/>
    <property type="match status" value="1"/>
</dbReference>
<reference evidence="5" key="2">
    <citation type="journal article" date="2023" name="IMA Fungus">
        <title>Comparative genomic study of the Penicillium genus elucidates a diverse pangenome and 15 lateral gene transfer events.</title>
        <authorList>
            <person name="Petersen C."/>
            <person name="Sorensen T."/>
            <person name="Nielsen M.R."/>
            <person name="Sondergaard T.E."/>
            <person name="Sorensen J.L."/>
            <person name="Fitzpatrick D.A."/>
            <person name="Frisvad J.C."/>
            <person name="Nielsen K.L."/>
        </authorList>
    </citation>
    <scope>NUCLEOTIDE SEQUENCE</scope>
    <source>
        <strain evidence="5">IBT 16849</strain>
    </source>
</reference>
<evidence type="ECO:0000259" key="4">
    <source>
        <dbReference type="Pfam" id="PF04389"/>
    </source>
</evidence>
<dbReference type="InterPro" id="IPR007484">
    <property type="entry name" value="Peptidase_M28"/>
</dbReference>